<dbReference type="InterPro" id="IPR036179">
    <property type="entry name" value="Ig-like_dom_sf"/>
</dbReference>
<dbReference type="AlphaFoldDB" id="A0A3R7SMD3"/>
<protein>
    <submittedName>
        <fullName evidence="3">Beat protein</fullName>
    </submittedName>
</protein>
<dbReference type="SUPFAM" id="SSF48726">
    <property type="entry name" value="Immunoglobulin"/>
    <property type="match status" value="1"/>
</dbReference>
<dbReference type="OrthoDB" id="6352875at2759"/>
<keyword evidence="1" id="KW-0732">Signal</keyword>
<dbReference type="EMBL" id="QCYY01002862">
    <property type="protein sequence ID" value="ROT67049.1"/>
    <property type="molecule type" value="Genomic_DNA"/>
</dbReference>
<dbReference type="Pfam" id="PF07686">
    <property type="entry name" value="V-set"/>
    <property type="match status" value="1"/>
</dbReference>
<dbReference type="InterPro" id="IPR013106">
    <property type="entry name" value="Ig_V-set"/>
</dbReference>
<sequence length="357" mass="39025">MLVLWMLLLFHLGAGVIVQKVRIPTPTVAGHIARLECVWSAGSGPPLYSLRWCKDGQQFYVVTVRPRPHQAVFPTPGVHVLLSMSDETVLSLANVTAATSGTYTCEAMSDAPDFLSSARSAHLSVIELPVSGPTWTGVLSVYHVHQHLRARCHVTGSRPPAAFTFLLNGETFLHEEPWVTEDTPRYDRRGETWNSSSSLSIPLTPRNILKFFPYDDRRSYYNADSGTYDGDPTYQSPRIFVANSNQEILMNDIGSSSPGQMTDGSSYYMPGGSESSEYSPASHAVSFPGSAPQTRRLNLTCLADVGGLVYKTTAVSLVSFPTEIHYTSITKGAASSGPVQSMLTWTLFAALQYLTHP</sequence>
<gene>
    <name evidence="3" type="ORF">C7M84_014895</name>
</gene>
<evidence type="ECO:0000313" key="4">
    <source>
        <dbReference type="Proteomes" id="UP000283509"/>
    </source>
</evidence>
<dbReference type="InterPro" id="IPR013783">
    <property type="entry name" value="Ig-like_fold"/>
</dbReference>
<reference evidence="3 4" key="2">
    <citation type="submission" date="2019-01" db="EMBL/GenBank/DDBJ databases">
        <title>The decoding of complex shrimp genome reveals the adaptation for benthos swimmer, frequently molting mechanism and breeding impact on genome.</title>
        <authorList>
            <person name="Sun Y."/>
            <person name="Gao Y."/>
            <person name="Yu Y."/>
        </authorList>
    </citation>
    <scope>NUCLEOTIDE SEQUENCE [LARGE SCALE GENOMIC DNA]</scope>
    <source>
        <tissue evidence="3">Muscle</tissue>
    </source>
</reference>
<dbReference type="PANTHER" id="PTHR21261:SF15">
    <property type="entry name" value="BEATEN PATH IIIA, ISOFORM D-RELATED"/>
    <property type="match status" value="1"/>
</dbReference>
<dbReference type="PANTHER" id="PTHR21261">
    <property type="entry name" value="BEAT PROTEIN"/>
    <property type="match status" value="1"/>
</dbReference>
<name>A0A3R7SMD3_PENVA</name>
<dbReference type="Gene3D" id="2.60.40.10">
    <property type="entry name" value="Immunoglobulins"/>
    <property type="match status" value="1"/>
</dbReference>
<dbReference type="Proteomes" id="UP000283509">
    <property type="component" value="Unassembled WGS sequence"/>
</dbReference>
<proteinExistence type="predicted"/>
<feature type="domain" description="Ig-like" evidence="2">
    <location>
        <begin position="30"/>
        <end position="124"/>
    </location>
</feature>
<comment type="caution">
    <text evidence="3">The sequence shown here is derived from an EMBL/GenBank/DDBJ whole genome shotgun (WGS) entry which is preliminary data.</text>
</comment>
<evidence type="ECO:0000313" key="3">
    <source>
        <dbReference type="EMBL" id="ROT67049.1"/>
    </source>
</evidence>
<reference evidence="3 4" key="1">
    <citation type="submission" date="2018-04" db="EMBL/GenBank/DDBJ databases">
        <authorList>
            <person name="Zhang X."/>
            <person name="Yuan J."/>
            <person name="Li F."/>
            <person name="Xiang J."/>
        </authorList>
    </citation>
    <scope>NUCLEOTIDE SEQUENCE [LARGE SCALE GENOMIC DNA]</scope>
    <source>
        <tissue evidence="3">Muscle</tissue>
    </source>
</reference>
<accession>A0A3R7SMD3</accession>
<dbReference type="PROSITE" id="PS50835">
    <property type="entry name" value="IG_LIKE"/>
    <property type="match status" value="1"/>
</dbReference>
<evidence type="ECO:0000256" key="1">
    <source>
        <dbReference type="SAM" id="SignalP"/>
    </source>
</evidence>
<dbReference type="InterPro" id="IPR007110">
    <property type="entry name" value="Ig-like_dom"/>
</dbReference>
<feature type="signal peptide" evidence="1">
    <location>
        <begin position="1"/>
        <end position="15"/>
    </location>
</feature>
<organism evidence="3 4">
    <name type="scientific">Penaeus vannamei</name>
    <name type="common">Whiteleg shrimp</name>
    <name type="synonym">Litopenaeus vannamei</name>
    <dbReference type="NCBI Taxonomy" id="6689"/>
    <lineage>
        <taxon>Eukaryota</taxon>
        <taxon>Metazoa</taxon>
        <taxon>Ecdysozoa</taxon>
        <taxon>Arthropoda</taxon>
        <taxon>Crustacea</taxon>
        <taxon>Multicrustacea</taxon>
        <taxon>Malacostraca</taxon>
        <taxon>Eumalacostraca</taxon>
        <taxon>Eucarida</taxon>
        <taxon>Decapoda</taxon>
        <taxon>Dendrobranchiata</taxon>
        <taxon>Penaeoidea</taxon>
        <taxon>Penaeidae</taxon>
        <taxon>Penaeus</taxon>
    </lineage>
</organism>
<keyword evidence="4" id="KW-1185">Reference proteome</keyword>
<evidence type="ECO:0000259" key="2">
    <source>
        <dbReference type="PROSITE" id="PS50835"/>
    </source>
</evidence>
<feature type="chain" id="PRO_5018687934" evidence="1">
    <location>
        <begin position="16"/>
        <end position="357"/>
    </location>
</feature>